<dbReference type="GO" id="GO:0102919">
    <property type="term" value="F:5,6-dimethylbenzimidazole synthase activity"/>
    <property type="evidence" value="ECO:0007669"/>
    <property type="project" value="UniProtKB-EC"/>
</dbReference>
<evidence type="ECO:0000313" key="2">
    <source>
        <dbReference type="EMBL" id="AZG44526.1"/>
    </source>
</evidence>
<keyword evidence="2" id="KW-0560">Oxidoreductase</keyword>
<dbReference type="InterPro" id="IPR029479">
    <property type="entry name" value="Nitroreductase"/>
</dbReference>
<dbReference type="OrthoDB" id="9773807at2"/>
<organism evidence="2 3">
    <name type="scientific">Gordonia insulae</name>
    <dbReference type="NCBI Taxonomy" id="2420509"/>
    <lineage>
        <taxon>Bacteria</taxon>
        <taxon>Bacillati</taxon>
        <taxon>Actinomycetota</taxon>
        <taxon>Actinomycetes</taxon>
        <taxon>Mycobacteriales</taxon>
        <taxon>Gordoniaceae</taxon>
        <taxon>Gordonia</taxon>
    </lineage>
</organism>
<dbReference type="RefSeq" id="WP_124707374.1">
    <property type="nucleotide sequence ID" value="NZ_CP033972.1"/>
</dbReference>
<dbReference type="Gene3D" id="3.40.109.10">
    <property type="entry name" value="NADH Oxidase"/>
    <property type="match status" value="1"/>
</dbReference>
<sequence length="222" mass="24784">MTNAPVASGDRSEGHFDHDFVRQFDRLLRWRRDVRRFTDTPLDEDLLGELIAAAELSPSVGNSQPWRWVDVRSPAPRRAVEESFIRCNAEALAGYGGQRAQHYSTLKLAGLGEAPVHLAVFCDLDSGQGHGLGRRTMPETLTYSVVTAITSFWLAARARDVGVGWISIIDPAEVCTALSVPDTWELVAYLCVGYPEREDVVPELEQSDWQARTDPADRYIVR</sequence>
<dbReference type="AlphaFoldDB" id="A0A3G8JHG8"/>
<evidence type="ECO:0000313" key="3">
    <source>
        <dbReference type="Proteomes" id="UP000271469"/>
    </source>
</evidence>
<dbReference type="EC" id="1.13.11.79" evidence="2"/>
<name>A0A3G8JHG8_9ACTN</name>
<keyword evidence="3" id="KW-1185">Reference proteome</keyword>
<dbReference type="Proteomes" id="UP000271469">
    <property type="component" value="Chromosome"/>
</dbReference>
<dbReference type="PANTHER" id="PTHR23026:SF123">
    <property type="entry name" value="NAD(P)H NITROREDUCTASE RV3131-RELATED"/>
    <property type="match status" value="1"/>
</dbReference>
<dbReference type="InterPro" id="IPR000415">
    <property type="entry name" value="Nitroreductase-like"/>
</dbReference>
<dbReference type="KEGG" id="gom:D7316_01112"/>
<dbReference type="InterPro" id="IPR012825">
    <property type="entry name" value="BluB"/>
</dbReference>
<dbReference type="NCBIfam" id="TIGR02476">
    <property type="entry name" value="BluB"/>
    <property type="match status" value="1"/>
</dbReference>
<dbReference type="PANTHER" id="PTHR23026">
    <property type="entry name" value="NADPH NITROREDUCTASE"/>
    <property type="match status" value="1"/>
</dbReference>
<dbReference type="SUPFAM" id="SSF55469">
    <property type="entry name" value="FMN-dependent nitroreductase-like"/>
    <property type="match status" value="1"/>
</dbReference>
<protein>
    <submittedName>
        <fullName evidence="2">5,6-dimethylbenzimidazole synthase</fullName>
        <ecNumber evidence="2">1.13.11.79</ecNumber>
    </submittedName>
</protein>
<evidence type="ECO:0000259" key="1">
    <source>
        <dbReference type="Pfam" id="PF00881"/>
    </source>
</evidence>
<reference evidence="2 3" key="1">
    <citation type="submission" date="2018-11" db="EMBL/GenBank/DDBJ databases">
        <title>Gordonia insulae sp. nov., isolated from an island soil.</title>
        <authorList>
            <person name="Kim Y.S."/>
            <person name="Kim S.B."/>
        </authorList>
    </citation>
    <scope>NUCLEOTIDE SEQUENCE [LARGE SCALE GENOMIC DNA]</scope>
    <source>
        <strain evidence="2 3">MMS17-SY073</strain>
    </source>
</reference>
<proteinExistence type="predicted"/>
<feature type="domain" description="Nitroreductase" evidence="1">
    <location>
        <begin position="28"/>
        <end position="194"/>
    </location>
</feature>
<accession>A0A3G8JHG8</accession>
<dbReference type="EMBL" id="CP033972">
    <property type="protein sequence ID" value="AZG44526.1"/>
    <property type="molecule type" value="Genomic_DNA"/>
</dbReference>
<dbReference type="InterPro" id="IPR050627">
    <property type="entry name" value="Nitroreductase/BluB"/>
</dbReference>
<gene>
    <name evidence="2" type="ORF">D7316_01112</name>
</gene>
<dbReference type="Pfam" id="PF00881">
    <property type="entry name" value="Nitroreductase"/>
    <property type="match status" value="1"/>
</dbReference>